<keyword evidence="1" id="KW-0863">Zinc-finger</keyword>
<dbReference type="Proteomes" id="UP000000226">
    <property type="component" value="Chromosome 7"/>
</dbReference>
<dbReference type="PANTHER" id="PTHR31973">
    <property type="entry name" value="POLYPROTEIN, PUTATIVE-RELATED"/>
    <property type="match status" value="1"/>
</dbReference>
<keyword evidence="1" id="KW-0862">Zinc</keyword>
<keyword evidence="1" id="KW-0479">Metal-binding</keyword>
<proteinExistence type="predicted"/>
<dbReference type="GO" id="GO:0008270">
    <property type="term" value="F:zinc ion binding"/>
    <property type="evidence" value="ECO:0007669"/>
    <property type="project" value="UniProtKB-KW"/>
</dbReference>
<accession>V7BE86</accession>
<organism evidence="4 5">
    <name type="scientific">Phaseolus vulgaris</name>
    <name type="common">Kidney bean</name>
    <name type="synonym">French bean</name>
    <dbReference type="NCBI Taxonomy" id="3885"/>
    <lineage>
        <taxon>Eukaryota</taxon>
        <taxon>Viridiplantae</taxon>
        <taxon>Streptophyta</taxon>
        <taxon>Embryophyta</taxon>
        <taxon>Tracheophyta</taxon>
        <taxon>Spermatophyta</taxon>
        <taxon>Magnoliopsida</taxon>
        <taxon>eudicotyledons</taxon>
        <taxon>Gunneridae</taxon>
        <taxon>Pentapetalae</taxon>
        <taxon>rosids</taxon>
        <taxon>fabids</taxon>
        <taxon>Fabales</taxon>
        <taxon>Fabaceae</taxon>
        <taxon>Papilionoideae</taxon>
        <taxon>50 kb inversion clade</taxon>
        <taxon>NPAAA clade</taxon>
        <taxon>indigoferoid/millettioid clade</taxon>
        <taxon>Phaseoleae</taxon>
        <taxon>Phaseolus</taxon>
    </lineage>
</organism>
<sequence>MNLFHIGDNSISTQEEPVIKDIINEFSEDDNVDDLPEDGGFAMSSLQQSDFNNRSRQIVQYELSEWMAFPNKEATFVAIKQHHIAEGYKFVVVDSKTDQYVARCIYYNNGSFAIVEGETKEALIWFFRLLRSHVILQQNICMINDRGKFILSALKSPEVAWEGHGLLSIYCIRYIASNFNKKFKNAEAKRQLINMDQISLEKWTQANDGGRRYGHMTRNLAECMNSVLKRARSIKSWFVERGTKIECMLRIGHQYREDITALLRKNEQKSAMCHVQSYNRQNSKFDVQELSTAQLRCLPMSYTVGLNDWWCDCGEFQALKLHCAHVINVCSTCHLQLTTFVYEVKFHPVRNEDYWSTYMGPNFIPDSHMRRKESGRPTTNHIHNEMDEPLPYKPKNALIVG</sequence>
<name>V7BE86_PHAVU</name>
<dbReference type="Gramene" id="ESW15900">
    <property type="protein sequence ID" value="ESW15900"/>
    <property type="gene ID" value="PHAVU_007G112300g"/>
</dbReference>
<evidence type="ECO:0000256" key="1">
    <source>
        <dbReference type="PROSITE-ProRule" id="PRU00325"/>
    </source>
</evidence>
<evidence type="ECO:0000313" key="5">
    <source>
        <dbReference type="Proteomes" id="UP000000226"/>
    </source>
</evidence>
<reference evidence="5" key="1">
    <citation type="journal article" date="2014" name="Nat. Genet.">
        <title>A reference genome for common bean and genome-wide analysis of dual domestications.</title>
        <authorList>
            <person name="Schmutz J."/>
            <person name="McClean P.E."/>
            <person name="Mamidi S."/>
            <person name="Wu G.A."/>
            <person name="Cannon S.B."/>
            <person name="Grimwood J."/>
            <person name="Jenkins J."/>
            <person name="Shu S."/>
            <person name="Song Q."/>
            <person name="Chavarro C."/>
            <person name="Torres-Torres M."/>
            <person name="Geffroy V."/>
            <person name="Moghaddam S.M."/>
            <person name="Gao D."/>
            <person name="Abernathy B."/>
            <person name="Barry K."/>
            <person name="Blair M."/>
            <person name="Brick M.A."/>
            <person name="Chovatia M."/>
            <person name="Gepts P."/>
            <person name="Goodstein D.M."/>
            <person name="Gonzales M."/>
            <person name="Hellsten U."/>
            <person name="Hyten D.L."/>
            <person name="Jia G."/>
            <person name="Kelly J.D."/>
            <person name="Kudrna D."/>
            <person name="Lee R."/>
            <person name="Richard M.M."/>
            <person name="Miklas P.N."/>
            <person name="Osorno J.M."/>
            <person name="Rodrigues J."/>
            <person name="Thareau V."/>
            <person name="Urrea C.A."/>
            <person name="Wang M."/>
            <person name="Yu Y."/>
            <person name="Zhang M."/>
            <person name="Wing R.A."/>
            <person name="Cregan P.B."/>
            <person name="Rokhsar D.S."/>
            <person name="Jackson S.A."/>
        </authorList>
    </citation>
    <scope>NUCLEOTIDE SEQUENCE [LARGE SCALE GENOMIC DNA]</scope>
    <source>
        <strain evidence="5">cv. G19833</strain>
    </source>
</reference>
<dbReference type="PANTHER" id="PTHR31973:SF195">
    <property type="entry name" value="MUDR FAMILY TRANSPOSASE"/>
    <property type="match status" value="1"/>
</dbReference>
<keyword evidence="5" id="KW-1185">Reference proteome</keyword>
<dbReference type="EMBL" id="CM002294">
    <property type="protein sequence ID" value="ESW15900.1"/>
    <property type="molecule type" value="Genomic_DNA"/>
</dbReference>
<dbReference type="OrthoDB" id="1428231at2759"/>
<dbReference type="InterPro" id="IPR007527">
    <property type="entry name" value="Znf_SWIM"/>
</dbReference>
<evidence type="ECO:0000259" key="3">
    <source>
        <dbReference type="PROSITE" id="PS50966"/>
    </source>
</evidence>
<gene>
    <name evidence="4" type="ORF">PHAVU_007G112300g</name>
</gene>
<protein>
    <recommendedName>
        <fullName evidence="3">SWIM-type domain-containing protein</fullName>
    </recommendedName>
</protein>
<dbReference type="AlphaFoldDB" id="V7BE86"/>
<evidence type="ECO:0000313" key="4">
    <source>
        <dbReference type="EMBL" id="ESW15900.1"/>
    </source>
</evidence>
<dbReference type="STRING" id="3885.V7BE86"/>
<feature type="domain" description="SWIM-type" evidence="3">
    <location>
        <begin position="302"/>
        <end position="334"/>
    </location>
</feature>
<feature type="region of interest" description="Disordered" evidence="2">
    <location>
        <begin position="366"/>
        <end position="387"/>
    </location>
</feature>
<dbReference type="PROSITE" id="PS50966">
    <property type="entry name" value="ZF_SWIM"/>
    <property type="match status" value="1"/>
</dbReference>
<evidence type="ECO:0000256" key="2">
    <source>
        <dbReference type="SAM" id="MobiDB-lite"/>
    </source>
</evidence>